<protein>
    <recommendedName>
        <fullName evidence="3">Histone-lysine N-methyltransferase SETMAR</fullName>
    </recommendedName>
</protein>
<evidence type="ECO:0000313" key="2">
    <source>
        <dbReference type="Proteomes" id="UP000299102"/>
    </source>
</evidence>
<sequence>MHPPYSPDLAPSYFHLFQSLWNSIATPSLGTEVCGSEIEHEIGIGVKDGIEIRISIERDSGIEIKYVADVDNESEIEITYRYVWTWDWNQKRD</sequence>
<name>A0A4C1UT66_EUMVA</name>
<organism evidence="1 2">
    <name type="scientific">Eumeta variegata</name>
    <name type="common">Bagworm moth</name>
    <name type="synonym">Eumeta japonica</name>
    <dbReference type="NCBI Taxonomy" id="151549"/>
    <lineage>
        <taxon>Eukaryota</taxon>
        <taxon>Metazoa</taxon>
        <taxon>Ecdysozoa</taxon>
        <taxon>Arthropoda</taxon>
        <taxon>Hexapoda</taxon>
        <taxon>Insecta</taxon>
        <taxon>Pterygota</taxon>
        <taxon>Neoptera</taxon>
        <taxon>Endopterygota</taxon>
        <taxon>Lepidoptera</taxon>
        <taxon>Glossata</taxon>
        <taxon>Ditrysia</taxon>
        <taxon>Tineoidea</taxon>
        <taxon>Psychidae</taxon>
        <taxon>Oiketicinae</taxon>
        <taxon>Eumeta</taxon>
    </lineage>
</organism>
<gene>
    <name evidence="1" type="ORF">EVAR_79212_1</name>
</gene>
<dbReference type="AlphaFoldDB" id="A0A4C1UT66"/>
<dbReference type="Proteomes" id="UP000299102">
    <property type="component" value="Unassembled WGS sequence"/>
</dbReference>
<evidence type="ECO:0000313" key="1">
    <source>
        <dbReference type="EMBL" id="GBP29663.1"/>
    </source>
</evidence>
<evidence type="ECO:0008006" key="3">
    <source>
        <dbReference type="Google" id="ProtNLM"/>
    </source>
</evidence>
<dbReference type="EMBL" id="BGZK01000222">
    <property type="protein sequence ID" value="GBP29663.1"/>
    <property type="molecule type" value="Genomic_DNA"/>
</dbReference>
<accession>A0A4C1UT66</accession>
<keyword evidence="2" id="KW-1185">Reference proteome</keyword>
<reference evidence="1 2" key="1">
    <citation type="journal article" date="2019" name="Commun. Biol.">
        <title>The bagworm genome reveals a unique fibroin gene that provides high tensile strength.</title>
        <authorList>
            <person name="Kono N."/>
            <person name="Nakamura H."/>
            <person name="Ohtoshi R."/>
            <person name="Tomita M."/>
            <person name="Numata K."/>
            <person name="Arakawa K."/>
        </authorList>
    </citation>
    <scope>NUCLEOTIDE SEQUENCE [LARGE SCALE GENOMIC DNA]</scope>
</reference>
<comment type="caution">
    <text evidence="1">The sequence shown here is derived from an EMBL/GenBank/DDBJ whole genome shotgun (WGS) entry which is preliminary data.</text>
</comment>
<proteinExistence type="predicted"/>